<accession>A0AAW0C506</accession>
<evidence type="ECO:0000313" key="3">
    <source>
        <dbReference type="Proteomes" id="UP001383192"/>
    </source>
</evidence>
<sequence>MAYRNPLHTSVGAHQKSNFSSLGSAVTNPSQSRRVPQSRYTPSGKKAQVGGSHPLQQPVAFEYIGYPNHGMPLREICVRGPYAMAQMMQGANDQVFAHTQLRKISLHIRWPGYERVEWIRSIDVIASSGPITRAQLAHAIAQSFTQYIEKVQYEATTSNEWRLGPANILLEHIVLELFTKCLRRCLASRRQRRLPLKSSSHSFWFPVIHTDFSS</sequence>
<keyword evidence="3" id="KW-1185">Reference proteome</keyword>
<proteinExistence type="predicted"/>
<gene>
    <name evidence="2" type="ORF">VNI00_012808</name>
</gene>
<name>A0AAW0C506_9AGAR</name>
<dbReference type="AlphaFoldDB" id="A0AAW0C506"/>
<reference evidence="2 3" key="1">
    <citation type="submission" date="2024-01" db="EMBL/GenBank/DDBJ databases">
        <title>A draft genome for a cacao thread blight-causing isolate of Paramarasmius palmivorus.</title>
        <authorList>
            <person name="Baruah I.K."/>
            <person name="Bukari Y."/>
            <person name="Amoako-Attah I."/>
            <person name="Meinhardt L.W."/>
            <person name="Bailey B.A."/>
            <person name="Cohen S.P."/>
        </authorList>
    </citation>
    <scope>NUCLEOTIDE SEQUENCE [LARGE SCALE GENOMIC DNA]</scope>
    <source>
        <strain evidence="2 3">GH-12</strain>
    </source>
</reference>
<feature type="compositionally biased region" description="Polar residues" evidence="1">
    <location>
        <begin position="15"/>
        <end position="41"/>
    </location>
</feature>
<dbReference type="EMBL" id="JAYKXP010000061">
    <property type="protein sequence ID" value="KAK7033581.1"/>
    <property type="molecule type" value="Genomic_DNA"/>
</dbReference>
<comment type="caution">
    <text evidence="2">The sequence shown here is derived from an EMBL/GenBank/DDBJ whole genome shotgun (WGS) entry which is preliminary data.</text>
</comment>
<evidence type="ECO:0000256" key="1">
    <source>
        <dbReference type="SAM" id="MobiDB-lite"/>
    </source>
</evidence>
<organism evidence="2 3">
    <name type="scientific">Paramarasmius palmivorus</name>
    <dbReference type="NCBI Taxonomy" id="297713"/>
    <lineage>
        <taxon>Eukaryota</taxon>
        <taxon>Fungi</taxon>
        <taxon>Dikarya</taxon>
        <taxon>Basidiomycota</taxon>
        <taxon>Agaricomycotina</taxon>
        <taxon>Agaricomycetes</taxon>
        <taxon>Agaricomycetidae</taxon>
        <taxon>Agaricales</taxon>
        <taxon>Marasmiineae</taxon>
        <taxon>Marasmiaceae</taxon>
        <taxon>Paramarasmius</taxon>
    </lineage>
</organism>
<evidence type="ECO:0000313" key="2">
    <source>
        <dbReference type="EMBL" id="KAK7033581.1"/>
    </source>
</evidence>
<dbReference type="Proteomes" id="UP001383192">
    <property type="component" value="Unassembled WGS sequence"/>
</dbReference>
<protein>
    <submittedName>
        <fullName evidence="2">Uncharacterized protein</fullName>
    </submittedName>
</protein>
<feature type="region of interest" description="Disordered" evidence="1">
    <location>
        <begin position="1"/>
        <end position="52"/>
    </location>
</feature>